<feature type="transmembrane region" description="Helical" evidence="1">
    <location>
        <begin position="34"/>
        <end position="67"/>
    </location>
</feature>
<dbReference type="EMBL" id="WODA01000003">
    <property type="protein sequence ID" value="MUN06012.1"/>
    <property type="molecule type" value="Genomic_DNA"/>
</dbReference>
<evidence type="ECO:0000313" key="3">
    <source>
        <dbReference type="Proteomes" id="UP000480122"/>
    </source>
</evidence>
<keyword evidence="1" id="KW-0812">Transmembrane</keyword>
<keyword evidence="1" id="KW-0472">Membrane</keyword>
<keyword evidence="1" id="KW-1133">Transmembrane helix</keyword>
<name>A0A7C9LBY8_9MICO</name>
<evidence type="ECO:0000313" key="2">
    <source>
        <dbReference type="EMBL" id="MUN06012.1"/>
    </source>
</evidence>
<dbReference type="Proteomes" id="UP000480122">
    <property type="component" value="Unassembled WGS sequence"/>
</dbReference>
<feature type="transmembrane region" description="Helical" evidence="1">
    <location>
        <begin position="132"/>
        <end position="156"/>
    </location>
</feature>
<protein>
    <recommendedName>
        <fullName evidence="4">DUF5134 domain-containing protein</fullName>
    </recommendedName>
</protein>
<keyword evidence="3" id="KW-1185">Reference proteome</keyword>
<dbReference type="AlphaFoldDB" id="A0A7C9LBY8"/>
<reference evidence="2 3" key="1">
    <citation type="submission" date="2019-11" db="EMBL/GenBank/DDBJ databases">
        <title>Agromyces kandeliae sp. nov., isolated from mangrove soil.</title>
        <authorList>
            <person name="Wang R."/>
        </authorList>
    </citation>
    <scope>NUCLEOTIDE SEQUENCE [LARGE SCALE GENOMIC DNA]</scope>
    <source>
        <strain evidence="2 3">JCM 11431</strain>
    </source>
</reference>
<feature type="transmembrane region" description="Helical" evidence="1">
    <location>
        <begin position="168"/>
        <end position="187"/>
    </location>
</feature>
<evidence type="ECO:0008006" key="4">
    <source>
        <dbReference type="Google" id="ProtNLM"/>
    </source>
</evidence>
<evidence type="ECO:0000256" key="1">
    <source>
        <dbReference type="SAM" id="Phobius"/>
    </source>
</evidence>
<comment type="caution">
    <text evidence="2">The sequence shown here is derived from an EMBL/GenBank/DDBJ whole genome shotgun (WGS) entry which is preliminary data.</text>
</comment>
<organism evidence="2 3">
    <name type="scientific">Agromyces luteolus</name>
    <dbReference type="NCBI Taxonomy" id="88373"/>
    <lineage>
        <taxon>Bacteria</taxon>
        <taxon>Bacillati</taxon>
        <taxon>Actinomycetota</taxon>
        <taxon>Actinomycetes</taxon>
        <taxon>Micrococcales</taxon>
        <taxon>Microbacteriaceae</taxon>
        <taxon>Agromyces</taxon>
    </lineage>
</organism>
<proteinExistence type="predicted"/>
<feature type="transmembrane region" description="Helical" evidence="1">
    <location>
        <begin position="102"/>
        <end position="120"/>
    </location>
</feature>
<gene>
    <name evidence="2" type="ORF">GLX25_02625</name>
</gene>
<dbReference type="RefSeq" id="WP_155840660.1">
    <property type="nucleotide sequence ID" value="NZ_BAAAIA010000003.1"/>
</dbReference>
<sequence>MVEIAHGVMLAGALAGTGATLARGRRLRALDAIAAIAMLAAMLDTAFAGVLPGVAWAGILVLAGLAIGIRSRLDRSRGLGCGAKRGPRPVGLGGRPRPLDDLHHALALIATGWLVAAAGHDDAGPSVETHLHAAPLLAAESLAVLAVIGLGAWVAVRALREGRGGIGHGVMAASMTVMLAAMAAPGLSTGFGA</sequence>
<accession>A0A7C9LBY8</accession>